<dbReference type="InterPro" id="IPR001789">
    <property type="entry name" value="Sig_transdc_resp-reg_receiver"/>
</dbReference>
<dbReference type="InterPro" id="IPR050706">
    <property type="entry name" value="Cyclic-di-GMP_PDE-like"/>
</dbReference>
<dbReference type="SUPFAM" id="SSF141868">
    <property type="entry name" value="EAL domain-like"/>
    <property type="match status" value="1"/>
</dbReference>
<dbReference type="PROSITE" id="PS50883">
    <property type="entry name" value="EAL"/>
    <property type="match status" value="1"/>
</dbReference>
<dbReference type="InterPro" id="IPR001633">
    <property type="entry name" value="EAL_dom"/>
</dbReference>
<dbReference type="Proteomes" id="UP000250928">
    <property type="component" value="Unassembled WGS sequence"/>
</dbReference>
<dbReference type="AlphaFoldDB" id="A0A657Q1K8"/>
<dbReference type="Proteomes" id="UP000243361">
    <property type="component" value="Unassembled WGS sequence"/>
</dbReference>
<accession>A0A657Q1K8</accession>
<proteinExistence type="predicted"/>
<reference evidence="5 7" key="2">
    <citation type="submission" date="2018-01" db="EMBL/GenBank/DDBJ databases">
        <title>Novel co-symbiosis in the lucinid bivalve Phacoides pectinatus.</title>
        <authorList>
            <person name="Lim S.J."/>
            <person name="Davis B.G."/>
            <person name="Gill D.E."/>
            <person name="Engel A.S."/>
            <person name="Anderson L.C."/>
            <person name="Campbell B.J."/>
        </authorList>
    </citation>
    <scope>NUCLEOTIDE SEQUENCE [LARGE SCALE GENOMIC DNA]</scope>
    <source>
        <strain evidence="5">N3_P5</strain>
    </source>
</reference>
<dbReference type="Pfam" id="PF00563">
    <property type="entry name" value="EAL"/>
    <property type="match status" value="1"/>
</dbReference>
<dbReference type="GO" id="GO:0071111">
    <property type="term" value="F:cyclic-guanylate-specific phosphodiesterase activity"/>
    <property type="evidence" value="ECO:0007669"/>
    <property type="project" value="InterPro"/>
</dbReference>
<dbReference type="CDD" id="cd01948">
    <property type="entry name" value="EAL"/>
    <property type="match status" value="1"/>
</dbReference>
<evidence type="ECO:0000313" key="6">
    <source>
        <dbReference type="Proteomes" id="UP000243361"/>
    </source>
</evidence>
<feature type="modified residue" description="4-aspartylphosphate" evidence="1">
    <location>
        <position position="61"/>
    </location>
</feature>
<gene>
    <name evidence="4" type="ORF">B0D84_06280</name>
    <name evidence="5" type="ORF">C3L24_01100</name>
</gene>
<evidence type="ECO:0000313" key="7">
    <source>
        <dbReference type="Proteomes" id="UP000250928"/>
    </source>
</evidence>
<feature type="domain" description="Response regulatory" evidence="2">
    <location>
        <begin position="9"/>
        <end position="131"/>
    </location>
</feature>
<dbReference type="InterPro" id="IPR011006">
    <property type="entry name" value="CheY-like_superfamily"/>
</dbReference>
<evidence type="ECO:0000313" key="4">
    <source>
        <dbReference type="EMBL" id="OQX32413.1"/>
    </source>
</evidence>
<dbReference type="PANTHER" id="PTHR33121">
    <property type="entry name" value="CYCLIC DI-GMP PHOSPHODIESTERASE PDEF"/>
    <property type="match status" value="1"/>
</dbReference>
<organism evidence="4 6">
    <name type="scientific">Candidatus Sedimenticola endophacoides</name>
    <dbReference type="NCBI Taxonomy" id="2548426"/>
    <lineage>
        <taxon>Bacteria</taxon>
        <taxon>Pseudomonadati</taxon>
        <taxon>Pseudomonadota</taxon>
        <taxon>Gammaproteobacteria</taxon>
        <taxon>Chromatiales</taxon>
        <taxon>Sedimenticolaceae</taxon>
        <taxon>Sedimenticola</taxon>
    </lineage>
</organism>
<dbReference type="GO" id="GO:0000160">
    <property type="term" value="P:phosphorelay signal transduction system"/>
    <property type="evidence" value="ECO:0007669"/>
    <property type="project" value="InterPro"/>
</dbReference>
<protein>
    <submittedName>
        <fullName evidence="4">Diguanylate phosphodiesterase</fullName>
    </submittedName>
</protein>
<dbReference type="SMART" id="SM00448">
    <property type="entry name" value="REC"/>
    <property type="match status" value="1"/>
</dbReference>
<dbReference type="EMBL" id="MUIE01000433">
    <property type="protein sequence ID" value="OQX32413.1"/>
    <property type="molecule type" value="Genomic_DNA"/>
</dbReference>
<dbReference type="PANTHER" id="PTHR33121:SF79">
    <property type="entry name" value="CYCLIC DI-GMP PHOSPHODIESTERASE PDED-RELATED"/>
    <property type="match status" value="1"/>
</dbReference>
<comment type="caution">
    <text evidence="4">The sequence shown here is derived from an EMBL/GenBank/DDBJ whole genome shotgun (WGS) entry which is preliminary data.</text>
</comment>
<name>A0A657Q1K8_9GAMM</name>
<dbReference type="Gene3D" id="3.40.50.2300">
    <property type="match status" value="1"/>
</dbReference>
<feature type="domain" description="EAL" evidence="3">
    <location>
        <begin position="149"/>
        <end position="402"/>
    </location>
</feature>
<keyword evidence="6" id="KW-1185">Reference proteome</keyword>
<evidence type="ECO:0000313" key="5">
    <source>
        <dbReference type="EMBL" id="PUE05490.1"/>
    </source>
</evidence>
<dbReference type="PROSITE" id="PS50110">
    <property type="entry name" value="RESPONSE_REGULATORY"/>
    <property type="match status" value="1"/>
</dbReference>
<dbReference type="EMBL" id="PQCO01000073">
    <property type="protein sequence ID" value="PUE05490.1"/>
    <property type="molecule type" value="Genomic_DNA"/>
</dbReference>
<dbReference type="Gene3D" id="3.20.20.450">
    <property type="entry name" value="EAL domain"/>
    <property type="match status" value="1"/>
</dbReference>
<evidence type="ECO:0000259" key="3">
    <source>
        <dbReference type="PROSITE" id="PS50883"/>
    </source>
</evidence>
<evidence type="ECO:0000259" key="2">
    <source>
        <dbReference type="PROSITE" id="PS50110"/>
    </source>
</evidence>
<dbReference type="Pfam" id="PF00072">
    <property type="entry name" value="Response_reg"/>
    <property type="match status" value="1"/>
</dbReference>
<dbReference type="SUPFAM" id="SSF52172">
    <property type="entry name" value="CheY-like"/>
    <property type="match status" value="1"/>
</dbReference>
<evidence type="ECO:0000256" key="1">
    <source>
        <dbReference type="PROSITE-ProRule" id="PRU00169"/>
    </source>
</evidence>
<reference evidence="4 6" key="1">
    <citation type="submission" date="2017-02" db="EMBL/GenBank/DDBJ databases">
        <title>Novel co-symbiosis in the unique lucinid bivalve Phacoides pectinatus.</title>
        <authorList>
            <person name="Lim S.J."/>
            <person name="Davis B.G."/>
            <person name="Gill D.E."/>
            <person name="Engel A.S."/>
            <person name="Anderson L.C."/>
            <person name="Campbell B.J."/>
        </authorList>
    </citation>
    <scope>NUCLEOTIDE SEQUENCE [LARGE SCALE GENOMIC DNA]</scope>
    <source>
        <strain evidence="4">LUC13016_P6</strain>
    </source>
</reference>
<dbReference type="InterPro" id="IPR035919">
    <property type="entry name" value="EAL_sf"/>
</dbReference>
<sequence length="411" mass="45527">MDLTNFSQTVLVVDDERFVLRTTEFVLRRLGFQYVQTADAVADAMQAVLSANPPVGLVLSDLNMPDADGLDLLRRFDEMGYRGDILLFSGEDGQTLTMAESLAKARGLSVIGTLPKPLQPDRLVQILAQRVGLNTQTGQARVKSAQAAVAVPAVMLERAIEAGELVPWFQPKIDIATLTPVAVEALARWPHSARGAIYPNDFIPVAEDHGLIDRLTFVLMAQAARIEAAWRRQGIELKVAFNVSMKSLHEHTFPDSLERALAETGGSLGRFQLEVTESQLMEDLVRPLEVLLRLRMKRVRLSIDDFGTGHSNLSQLRDLPFDELKLDRSYVHAASNGERTGVILESTVEMARKLGMTIVAEGVETLDEWMRVKQLGCDQVQGYFAARPMPGDQIPGWIASWPETRARLFGI</sequence>
<dbReference type="SMART" id="SM00052">
    <property type="entry name" value="EAL"/>
    <property type="match status" value="1"/>
</dbReference>
<keyword evidence="1" id="KW-0597">Phosphoprotein</keyword>